<dbReference type="Gene3D" id="1.20.1250.40">
    <property type="match status" value="1"/>
</dbReference>
<dbReference type="GO" id="GO:0000166">
    <property type="term" value="F:nucleotide binding"/>
    <property type="evidence" value="ECO:0007669"/>
    <property type="project" value="InterPro"/>
</dbReference>
<evidence type="ECO:0000256" key="1">
    <source>
        <dbReference type="ARBA" id="ARBA00004123"/>
    </source>
</evidence>
<sequence length="125" mass="13755">MQIVSSSITLTTNPEVLRLLKERQAAQHGASLAKASQSKVLEYLEEQNTLQLPTEELQAFGAKAQEEFGLNKVEVLHLINLTPTRLVEVSTIIQESEQRTLSDEQLIAIKAHVAQALLKQDAPAA</sequence>
<keyword evidence="6" id="KW-0539">Nucleus</keyword>
<dbReference type="GO" id="GO:0006384">
    <property type="term" value="P:transcription initiation at RNA polymerase III promoter"/>
    <property type="evidence" value="ECO:0007669"/>
    <property type="project" value="InterPro"/>
</dbReference>
<name>A0AAW1RZU9_9CHLO</name>
<dbReference type="InterPro" id="IPR010997">
    <property type="entry name" value="HRDC-like_sf"/>
</dbReference>
<evidence type="ECO:0000256" key="5">
    <source>
        <dbReference type="ARBA" id="ARBA00023163"/>
    </source>
</evidence>
<keyword evidence="4" id="KW-0240">DNA-directed RNA polymerase</keyword>
<dbReference type="AlphaFoldDB" id="A0AAW1RZU9"/>
<dbReference type="Proteomes" id="UP001438707">
    <property type="component" value="Unassembled WGS sequence"/>
</dbReference>
<dbReference type="InterPro" id="IPR038324">
    <property type="entry name" value="Rpb4/RPC9_sf"/>
</dbReference>
<protein>
    <recommendedName>
        <fullName evidence="3">DNA-directed RNA polymerase III subunit RPC9</fullName>
    </recommendedName>
</protein>
<dbReference type="GO" id="GO:0005666">
    <property type="term" value="C:RNA polymerase III complex"/>
    <property type="evidence" value="ECO:0007669"/>
    <property type="project" value="InterPro"/>
</dbReference>
<dbReference type="InterPro" id="IPR038846">
    <property type="entry name" value="RPC9"/>
</dbReference>
<evidence type="ECO:0000256" key="2">
    <source>
        <dbReference type="ARBA" id="ARBA00006898"/>
    </source>
</evidence>
<comment type="caution">
    <text evidence="7">The sequence shown here is derived from an EMBL/GenBank/DDBJ whole genome shotgun (WGS) entry which is preliminary data.</text>
</comment>
<accession>A0AAW1RZU9</accession>
<keyword evidence="5" id="KW-0804">Transcription</keyword>
<evidence type="ECO:0000256" key="4">
    <source>
        <dbReference type="ARBA" id="ARBA00022478"/>
    </source>
</evidence>
<keyword evidence="8" id="KW-1185">Reference proteome</keyword>
<dbReference type="SUPFAM" id="SSF47819">
    <property type="entry name" value="HRDC-like"/>
    <property type="match status" value="1"/>
</dbReference>
<reference evidence="7 8" key="1">
    <citation type="journal article" date="2024" name="Nat. Commun.">
        <title>Phylogenomics reveals the evolutionary origins of lichenization in chlorophyte algae.</title>
        <authorList>
            <person name="Puginier C."/>
            <person name="Libourel C."/>
            <person name="Otte J."/>
            <person name="Skaloud P."/>
            <person name="Haon M."/>
            <person name="Grisel S."/>
            <person name="Petersen M."/>
            <person name="Berrin J.G."/>
            <person name="Delaux P.M."/>
            <person name="Dal Grande F."/>
            <person name="Keller J."/>
        </authorList>
    </citation>
    <scope>NUCLEOTIDE SEQUENCE [LARGE SCALE GENOMIC DNA]</scope>
    <source>
        <strain evidence="7 8">SAG 2145</strain>
    </source>
</reference>
<dbReference type="EMBL" id="JALJOS010000005">
    <property type="protein sequence ID" value="KAK9838933.1"/>
    <property type="molecule type" value="Genomic_DNA"/>
</dbReference>
<evidence type="ECO:0000313" key="7">
    <source>
        <dbReference type="EMBL" id="KAK9838933.1"/>
    </source>
</evidence>
<evidence type="ECO:0000313" key="8">
    <source>
        <dbReference type="Proteomes" id="UP001438707"/>
    </source>
</evidence>
<gene>
    <name evidence="7" type="ORF">WJX74_006188</name>
</gene>
<proteinExistence type="inferred from homology"/>
<evidence type="ECO:0000256" key="3">
    <source>
        <dbReference type="ARBA" id="ARBA00016672"/>
    </source>
</evidence>
<organism evidence="7 8">
    <name type="scientific">Apatococcus lobatus</name>
    <dbReference type="NCBI Taxonomy" id="904363"/>
    <lineage>
        <taxon>Eukaryota</taxon>
        <taxon>Viridiplantae</taxon>
        <taxon>Chlorophyta</taxon>
        <taxon>core chlorophytes</taxon>
        <taxon>Trebouxiophyceae</taxon>
        <taxon>Chlorellales</taxon>
        <taxon>Chlorellaceae</taxon>
        <taxon>Apatococcus</taxon>
    </lineage>
</organism>
<comment type="subcellular location">
    <subcellularLocation>
        <location evidence="1">Nucleus</location>
    </subcellularLocation>
</comment>
<comment type="similarity">
    <text evidence="2">Belongs to the eukaryotic RPC9 RNA polymerase subunit family.</text>
</comment>
<dbReference type="Pfam" id="PF03874">
    <property type="entry name" value="RNA_pol_Rpb4"/>
    <property type="match status" value="1"/>
</dbReference>
<dbReference type="PANTHER" id="PTHR15561">
    <property type="entry name" value="CALCITONIN GENE-RELATED PEPTIDE-RECEPTOR COMPONENT PROTEIN"/>
    <property type="match status" value="1"/>
</dbReference>
<dbReference type="PANTHER" id="PTHR15561:SF0">
    <property type="entry name" value="DNA-DIRECTED RNA POLYMERASE III SUBUNIT RPC9"/>
    <property type="match status" value="1"/>
</dbReference>
<dbReference type="InterPro" id="IPR005574">
    <property type="entry name" value="Rpb4/RPC9"/>
</dbReference>
<evidence type="ECO:0000256" key="6">
    <source>
        <dbReference type="ARBA" id="ARBA00023242"/>
    </source>
</evidence>